<sequence length="89" mass="10034">MLAPAGALLGYYTLLQHADFFLFHSSDGMPTKIVIRLILQEQVHLVMSRLACATRLQKTVKGIGIGEAWERYFTGHQYISMGTFFLSLL</sequence>
<organism evidence="1 2">
    <name type="scientific">Cryptotermes secundus</name>
    <dbReference type="NCBI Taxonomy" id="105785"/>
    <lineage>
        <taxon>Eukaryota</taxon>
        <taxon>Metazoa</taxon>
        <taxon>Ecdysozoa</taxon>
        <taxon>Arthropoda</taxon>
        <taxon>Hexapoda</taxon>
        <taxon>Insecta</taxon>
        <taxon>Pterygota</taxon>
        <taxon>Neoptera</taxon>
        <taxon>Polyneoptera</taxon>
        <taxon>Dictyoptera</taxon>
        <taxon>Blattodea</taxon>
        <taxon>Blattoidea</taxon>
        <taxon>Termitoidae</taxon>
        <taxon>Kalotermitidae</taxon>
        <taxon>Cryptotermitinae</taxon>
        <taxon>Cryptotermes</taxon>
    </lineage>
</organism>
<reference evidence="1 2" key="1">
    <citation type="submission" date="2017-12" db="EMBL/GenBank/DDBJ databases">
        <title>Hemimetabolous genomes reveal molecular basis of termite eusociality.</title>
        <authorList>
            <person name="Harrison M.C."/>
            <person name="Jongepier E."/>
            <person name="Robertson H.M."/>
            <person name="Arning N."/>
            <person name="Bitard-Feildel T."/>
            <person name="Chao H."/>
            <person name="Childers C.P."/>
            <person name="Dinh H."/>
            <person name="Doddapaneni H."/>
            <person name="Dugan S."/>
            <person name="Gowin J."/>
            <person name="Greiner C."/>
            <person name="Han Y."/>
            <person name="Hu H."/>
            <person name="Hughes D.S.T."/>
            <person name="Huylmans A.-K."/>
            <person name="Kemena C."/>
            <person name="Kremer L.P.M."/>
            <person name="Lee S.L."/>
            <person name="Lopez-Ezquerra A."/>
            <person name="Mallet L."/>
            <person name="Monroy-Kuhn J.M."/>
            <person name="Moser A."/>
            <person name="Murali S.C."/>
            <person name="Muzny D.M."/>
            <person name="Otani S."/>
            <person name="Piulachs M.-D."/>
            <person name="Poelchau M."/>
            <person name="Qu J."/>
            <person name="Schaub F."/>
            <person name="Wada-Katsumata A."/>
            <person name="Worley K.C."/>
            <person name="Xie Q."/>
            <person name="Ylla G."/>
            <person name="Poulsen M."/>
            <person name="Gibbs R.A."/>
            <person name="Schal C."/>
            <person name="Richards S."/>
            <person name="Belles X."/>
            <person name="Korb J."/>
            <person name="Bornberg-Bauer E."/>
        </authorList>
    </citation>
    <scope>NUCLEOTIDE SEQUENCE [LARGE SCALE GENOMIC DNA]</scope>
    <source>
        <tissue evidence="1">Whole body</tissue>
    </source>
</reference>
<dbReference type="Proteomes" id="UP000235965">
    <property type="component" value="Unassembled WGS sequence"/>
</dbReference>
<protein>
    <submittedName>
        <fullName evidence="1">Uncharacterized protein</fullName>
    </submittedName>
</protein>
<dbReference type="EMBL" id="NEVH01024946">
    <property type="protein sequence ID" value="PNF16582.1"/>
    <property type="molecule type" value="Genomic_DNA"/>
</dbReference>
<proteinExistence type="predicted"/>
<evidence type="ECO:0000313" key="1">
    <source>
        <dbReference type="EMBL" id="PNF16582.1"/>
    </source>
</evidence>
<dbReference type="AlphaFoldDB" id="A0A2J7PJR4"/>
<evidence type="ECO:0000313" key="2">
    <source>
        <dbReference type="Proteomes" id="UP000235965"/>
    </source>
</evidence>
<name>A0A2J7PJR4_9NEOP</name>
<gene>
    <name evidence="1" type="ORF">B7P43_G07164</name>
</gene>
<dbReference type="InParanoid" id="A0A2J7PJR4"/>
<accession>A0A2J7PJR4</accession>
<keyword evidence="2" id="KW-1185">Reference proteome</keyword>
<comment type="caution">
    <text evidence="1">The sequence shown here is derived from an EMBL/GenBank/DDBJ whole genome shotgun (WGS) entry which is preliminary data.</text>
</comment>